<dbReference type="Gene3D" id="3.30.1520.10">
    <property type="entry name" value="Phox-like domain"/>
    <property type="match status" value="1"/>
</dbReference>
<feature type="domain" description="PX" evidence="6">
    <location>
        <begin position="570"/>
        <end position="690"/>
    </location>
</feature>
<dbReference type="AlphaFoldDB" id="A0A803L8K5"/>
<keyword evidence="1" id="KW-0479">Metal-binding</keyword>
<dbReference type="SUPFAM" id="SSF64268">
    <property type="entry name" value="PX domain"/>
    <property type="match status" value="1"/>
</dbReference>
<evidence type="ECO:0000313" key="7">
    <source>
        <dbReference type="EnsemblPlants" id="AUR62008194-RA:cds"/>
    </source>
</evidence>
<reference evidence="7" key="1">
    <citation type="journal article" date="2017" name="Nature">
        <title>The genome of Chenopodium quinoa.</title>
        <authorList>
            <person name="Jarvis D.E."/>
            <person name="Ho Y.S."/>
            <person name="Lightfoot D.J."/>
            <person name="Schmoeckel S.M."/>
            <person name="Li B."/>
            <person name="Borm T.J.A."/>
            <person name="Ohyanagi H."/>
            <person name="Mineta K."/>
            <person name="Michell C.T."/>
            <person name="Saber N."/>
            <person name="Kharbatia N.M."/>
            <person name="Rupper R.R."/>
            <person name="Sharp A.R."/>
            <person name="Dally N."/>
            <person name="Boughton B.A."/>
            <person name="Woo Y.H."/>
            <person name="Gao G."/>
            <person name="Schijlen E.G.W.M."/>
            <person name="Guo X."/>
            <person name="Momin A.A."/>
            <person name="Negrao S."/>
            <person name="Al-Babili S."/>
            <person name="Gehring C."/>
            <person name="Roessner U."/>
            <person name="Jung C."/>
            <person name="Murphy K."/>
            <person name="Arold S.T."/>
            <person name="Gojobori T."/>
            <person name="van der Linden C.G."/>
            <person name="van Loo E.N."/>
            <person name="Jellen E.N."/>
            <person name="Maughan P.J."/>
            <person name="Tester M."/>
        </authorList>
    </citation>
    <scope>NUCLEOTIDE SEQUENCE [LARGE SCALE GENOMIC DNA]</scope>
    <source>
        <strain evidence="7">cv. PI 614886</strain>
    </source>
</reference>
<dbReference type="Proteomes" id="UP000596660">
    <property type="component" value="Unplaced"/>
</dbReference>
<dbReference type="SMART" id="SM01175">
    <property type="entry name" value="DUF4206"/>
    <property type="match status" value="1"/>
</dbReference>
<dbReference type="GO" id="GO:0005768">
    <property type="term" value="C:endosome"/>
    <property type="evidence" value="ECO:0007669"/>
    <property type="project" value="UniProtKB-ARBA"/>
</dbReference>
<reference evidence="7" key="2">
    <citation type="submission" date="2021-03" db="UniProtKB">
        <authorList>
            <consortium name="EnsemblPlants"/>
        </authorList>
    </citation>
    <scope>IDENTIFICATION</scope>
</reference>
<evidence type="ECO:0000256" key="3">
    <source>
        <dbReference type="ARBA" id="ARBA00022771"/>
    </source>
</evidence>
<dbReference type="Pfam" id="PF13901">
    <property type="entry name" value="RH_dom"/>
    <property type="match status" value="1"/>
</dbReference>
<dbReference type="PROSITE" id="PS50195">
    <property type="entry name" value="PX"/>
    <property type="match status" value="1"/>
</dbReference>
<evidence type="ECO:0000259" key="6">
    <source>
        <dbReference type="PROSITE" id="PS50195"/>
    </source>
</evidence>
<dbReference type="GO" id="GO:0016020">
    <property type="term" value="C:membrane"/>
    <property type="evidence" value="ECO:0007669"/>
    <property type="project" value="UniProtKB-ARBA"/>
</dbReference>
<feature type="compositionally biased region" description="Polar residues" evidence="5">
    <location>
        <begin position="330"/>
        <end position="342"/>
    </location>
</feature>
<accession>A0A803L8K5</accession>
<evidence type="ECO:0000256" key="5">
    <source>
        <dbReference type="SAM" id="MobiDB-lite"/>
    </source>
</evidence>
<dbReference type="PANTHER" id="PTHR12326:SF3">
    <property type="entry name" value="DIFFERENTIALLY EXPRESSED IN FDCP 8 HOMOLOG"/>
    <property type="match status" value="1"/>
</dbReference>
<keyword evidence="2" id="KW-0677">Repeat</keyword>
<organism evidence="7 8">
    <name type="scientific">Chenopodium quinoa</name>
    <name type="common">Quinoa</name>
    <dbReference type="NCBI Taxonomy" id="63459"/>
    <lineage>
        <taxon>Eukaryota</taxon>
        <taxon>Viridiplantae</taxon>
        <taxon>Streptophyta</taxon>
        <taxon>Embryophyta</taxon>
        <taxon>Tracheophyta</taxon>
        <taxon>Spermatophyta</taxon>
        <taxon>Magnoliopsida</taxon>
        <taxon>eudicotyledons</taxon>
        <taxon>Gunneridae</taxon>
        <taxon>Pentapetalae</taxon>
        <taxon>Caryophyllales</taxon>
        <taxon>Chenopodiaceae</taxon>
        <taxon>Chenopodioideae</taxon>
        <taxon>Atripliceae</taxon>
        <taxon>Chenopodium</taxon>
    </lineage>
</organism>
<dbReference type="GO" id="GO:0008270">
    <property type="term" value="F:zinc ion binding"/>
    <property type="evidence" value="ECO:0007669"/>
    <property type="project" value="UniProtKB-KW"/>
</dbReference>
<feature type="region of interest" description="Disordered" evidence="5">
    <location>
        <begin position="326"/>
        <end position="350"/>
    </location>
</feature>
<evidence type="ECO:0000256" key="2">
    <source>
        <dbReference type="ARBA" id="ARBA00022737"/>
    </source>
</evidence>
<dbReference type="CDD" id="cd06093">
    <property type="entry name" value="PX_domain"/>
    <property type="match status" value="1"/>
</dbReference>
<dbReference type="InterPro" id="IPR001683">
    <property type="entry name" value="PX_dom"/>
</dbReference>
<dbReference type="Gramene" id="AUR62008194-RA">
    <property type="protein sequence ID" value="AUR62008194-RA:cds"/>
    <property type="gene ID" value="AUR62008194"/>
</dbReference>
<dbReference type="InterPro" id="IPR025258">
    <property type="entry name" value="RH_dom"/>
</dbReference>
<dbReference type="SMART" id="SM00312">
    <property type="entry name" value="PX"/>
    <property type="match status" value="1"/>
</dbReference>
<dbReference type="InterPro" id="IPR051366">
    <property type="entry name" value="DEF8"/>
</dbReference>
<keyword evidence="4" id="KW-0862">Zinc</keyword>
<dbReference type="PANTHER" id="PTHR12326">
    <property type="entry name" value="PLECKSTRIN HOMOLOGY DOMAIN CONTAINING PROTEIN"/>
    <property type="match status" value="1"/>
</dbReference>
<dbReference type="EnsemblPlants" id="AUR62008194-RA">
    <property type="protein sequence ID" value="AUR62008194-RA:cds"/>
    <property type="gene ID" value="AUR62008194"/>
</dbReference>
<protein>
    <recommendedName>
        <fullName evidence="6">PX domain-containing protein</fullName>
    </recommendedName>
</protein>
<dbReference type="InterPro" id="IPR036871">
    <property type="entry name" value="PX_dom_sf"/>
</dbReference>
<sequence>MERGLISEEVISPEQLGGGFQKSDGGEIGDVLSPVSSQYSSCGESEFDRYCSANSVMGTPSVCSSMGFYHDSLDSDFGSFKSLEGFSLGGERVPRKFEGITRSLLSRESGLGDSLSDNFHESKGEGEGLSPVVGGVEGKMVALDKGGTSSTSCGNMRVLGGEAELKGSKVFDGEVGKKENLAVLLKSVEHALLQGVDESSSRYDHSEGEDSMFNYGSDEGSQHNAYYVRNVVDRSDVDVGCGNSVLMNSSVAFGSNDWDDFELDGLENTTQLSDSYWLRQQSSEKETTSEDLALMRSISNEKFHWHEEERNSRDVSTDRNDVLEVDRSSECSLSSTTNTHSSKIMEAGATEGSGDISRCKQITSNDELDEYLDNCSVYNVFQKPCATLHAVEDTESMRDEKERKIVDITRDTKSGHDDHPIPQKFLVPLPDDGAGEAYVHGEYRLDVLQGAQVESSEGCVSKSALTWLESEEGRTHGDLNLGGGQTTSSKGKDLEMNAFYDDFVHEMEEILLETSESPVGRLKQGNIEFQSEHLSTLRDGESIAHTSGFDDGNPVIRHPLRIDGIEVVGAKQIKGDIPLSERLVGVKEYTVYIIQVWSGKDQWKVERRYRDFYALYIQLQTLFAARKWNLPPVWFSVDKESRKFFGNTSPNVVAERSTLIQECLCSILQSRYCSSPPSALIWFLSPPEDLMSSSRSNDVTRQSNVRTYTERVPSLGKTISLIVNIQSHKSVKELLDTQHYTCAGCHTHFGDGKNRMLGIVQTFGWGKPRLCEYTGQLFCSSCHTNETAVLPARVLHNWDFTPYPVSQMAKSFLDSIVDKPMLCVSAANPLLFSRVPALLHVVGIRRKVGAMLPYIRCSFRRSIYRRLGYRKYLLESNDFFALRDLNDLSKGAFAALPAILEAVSKKIQEHITELCLECCDLGVSCGARQACDNPSSLIFPFQEEEIQRCESCKSVFHKHCLNKLQECPCGAVLKPLANAGSASGFSSLLVKKSDPKSGLLSRMFSISRQEKGLKDNDNVILMGSFPSTSL</sequence>
<dbReference type="OMA" id="KHFDDGM"/>
<dbReference type="GO" id="GO:0035091">
    <property type="term" value="F:phosphatidylinositol binding"/>
    <property type="evidence" value="ECO:0007669"/>
    <property type="project" value="InterPro"/>
</dbReference>
<proteinExistence type="predicted"/>
<name>A0A803L8K5_CHEQI</name>
<evidence type="ECO:0000313" key="8">
    <source>
        <dbReference type="Proteomes" id="UP000596660"/>
    </source>
</evidence>
<keyword evidence="8" id="KW-1185">Reference proteome</keyword>
<evidence type="ECO:0000256" key="4">
    <source>
        <dbReference type="ARBA" id="ARBA00022833"/>
    </source>
</evidence>
<keyword evidence="3" id="KW-0863">Zinc-finger</keyword>
<dbReference type="Pfam" id="PF00787">
    <property type="entry name" value="PX"/>
    <property type="match status" value="1"/>
</dbReference>
<evidence type="ECO:0000256" key="1">
    <source>
        <dbReference type="ARBA" id="ARBA00022723"/>
    </source>
</evidence>